<name>A0AAV6TRI2_9ARAC</name>
<dbReference type="EMBL" id="JAFNEN010001251">
    <property type="protein sequence ID" value="KAG8174336.1"/>
    <property type="molecule type" value="Genomic_DNA"/>
</dbReference>
<organism evidence="1 2">
    <name type="scientific">Oedothorax gibbosus</name>
    <dbReference type="NCBI Taxonomy" id="931172"/>
    <lineage>
        <taxon>Eukaryota</taxon>
        <taxon>Metazoa</taxon>
        <taxon>Ecdysozoa</taxon>
        <taxon>Arthropoda</taxon>
        <taxon>Chelicerata</taxon>
        <taxon>Arachnida</taxon>
        <taxon>Araneae</taxon>
        <taxon>Araneomorphae</taxon>
        <taxon>Entelegynae</taxon>
        <taxon>Araneoidea</taxon>
        <taxon>Linyphiidae</taxon>
        <taxon>Erigoninae</taxon>
        <taxon>Oedothorax</taxon>
    </lineage>
</organism>
<reference evidence="1 2" key="1">
    <citation type="journal article" date="2022" name="Nat. Ecol. Evol.">
        <title>A masculinizing supergene underlies an exaggerated male reproductive morph in a spider.</title>
        <authorList>
            <person name="Hendrickx F."/>
            <person name="De Corte Z."/>
            <person name="Sonet G."/>
            <person name="Van Belleghem S.M."/>
            <person name="Kostlbacher S."/>
            <person name="Vangestel C."/>
        </authorList>
    </citation>
    <scope>NUCLEOTIDE SEQUENCE [LARGE SCALE GENOMIC DNA]</scope>
    <source>
        <strain evidence="1">W744_W776</strain>
    </source>
</reference>
<proteinExistence type="predicted"/>
<evidence type="ECO:0008006" key="3">
    <source>
        <dbReference type="Google" id="ProtNLM"/>
    </source>
</evidence>
<protein>
    <recommendedName>
        <fullName evidence="3">Biogenesis of lysosome-related organelles complex 1 subunit 3</fullName>
    </recommendedName>
</protein>
<gene>
    <name evidence="1" type="ORF">JTE90_023457</name>
</gene>
<evidence type="ECO:0000313" key="1">
    <source>
        <dbReference type="EMBL" id="KAG8174336.1"/>
    </source>
</evidence>
<evidence type="ECO:0000313" key="2">
    <source>
        <dbReference type="Proteomes" id="UP000827092"/>
    </source>
</evidence>
<accession>A0AAV6TRI2</accession>
<keyword evidence="2" id="KW-1185">Reference proteome</keyword>
<comment type="caution">
    <text evidence="1">The sequence shown here is derived from an EMBL/GenBank/DDBJ whole genome shotgun (WGS) entry which is preliminary data.</text>
</comment>
<dbReference type="Proteomes" id="UP000827092">
    <property type="component" value="Unassembled WGS sequence"/>
</dbReference>
<dbReference type="AlphaFoldDB" id="A0AAV6TRI2"/>
<sequence>MDALTTRKPYLKGQVTRLTNNVQALGDTTVQIVRLKHYREQATTLVGSVTTLYEELLALVEKTDYETTEQEFHGELNRLDELIISIDDLLTLNAAQPTSSDNHANGSGAAVRLPRIESCTSGGCRTCGQQHNTLLHIHSEAPEQSLVNSSPEQPVESQQALSTHLAGGQVLLESPLMNEVISEDPQDVLFEEKQTLKSHSAQV</sequence>